<dbReference type="EMBL" id="PGTD01000007">
    <property type="protein sequence ID" value="PJE32094.1"/>
    <property type="molecule type" value="Genomic_DNA"/>
</dbReference>
<dbReference type="Proteomes" id="UP000231702">
    <property type="component" value="Unassembled WGS sequence"/>
</dbReference>
<reference evidence="3 4" key="1">
    <citation type="submission" date="2017-09" db="EMBL/GenBank/DDBJ databases">
        <authorList>
            <person name="Ehlers B."/>
            <person name="Leendertz F.H."/>
        </authorList>
    </citation>
    <scope>NUCLEOTIDE SEQUENCE [LARGE SCALE GENOMIC DNA]</scope>
    <source>
        <strain evidence="3 4">CGMCC 1.12662</strain>
    </source>
</reference>
<accession>A0A285IX90</accession>
<reference evidence="2 5" key="2">
    <citation type="journal article" date="2018" name="Int. J. Syst. Evol. Microbiol.">
        <title>Pseudooceanicola lipolyticus sp. nov., a marine alphaproteobacterium, reclassification of Oceanicola flagellatus as Pseudooceanicola flagellatus comb. nov. and emended description of the genus Pseudooceanicola.</title>
        <authorList>
            <person name="Huang M.-M."/>
            <person name="Guo L.-L."/>
            <person name="Wu Y.-H."/>
            <person name="Lai Q.-L."/>
            <person name="Shao Z.-Z."/>
            <person name="Wang C.-S."/>
            <person name="Wu M."/>
            <person name="Xu X.-W."/>
        </authorList>
    </citation>
    <scope>NUCLEOTIDE SEQUENCE [LARGE SCALE GENOMIC DNA]</scope>
    <source>
        <strain evidence="2 5">Ar-45</strain>
    </source>
</reference>
<dbReference type="OrthoDB" id="7864204at2"/>
<evidence type="ECO:0000313" key="3">
    <source>
        <dbReference type="EMBL" id="SNY51531.1"/>
    </source>
</evidence>
<dbReference type="AlphaFoldDB" id="A0A285IX90"/>
<dbReference type="EMBL" id="OBEA01000003">
    <property type="protein sequence ID" value="SNY51531.1"/>
    <property type="molecule type" value="Genomic_DNA"/>
</dbReference>
<evidence type="ECO:0000313" key="2">
    <source>
        <dbReference type="EMBL" id="PJE32094.1"/>
    </source>
</evidence>
<dbReference type="Proteomes" id="UP000231655">
    <property type="component" value="Unassembled WGS sequence"/>
</dbReference>
<keyword evidence="1" id="KW-0472">Membrane</keyword>
<name>A0A285IX90_9RHOB</name>
<feature type="transmembrane region" description="Helical" evidence="1">
    <location>
        <begin position="32"/>
        <end position="51"/>
    </location>
</feature>
<evidence type="ECO:0000256" key="1">
    <source>
        <dbReference type="SAM" id="Phobius"/>
    </source>
</evidence>
<evidence type="ECO:0000313" key="5">
    <source>
        <dbReference type="Proteomes" id="UP000231702"/>
    </source>
</evidence>
<keyword evidence="1" id="KW-0812">Transmembrane</keyword>
<keyword evidence="1" id="KW-1133">Transmembrane helix</keyword>
<evidence type="ECO:0000313" key="4">
    <source>
        <dbReference type="Proteomes" id="UP000231655"/>
    </source>
</evidence>
<gene>
    <name evidence="2" type="ORF">CVM39_03120</name>
    <name evidence="3" type="ORF">SAMN06297129_2155</name>
</gene>
<feature type="transmembrane region" description="Helical" evidence="1">
    <location>
        <begin position="57"/>
        <end position="77"/>
    </location>
</feature>
<organism evidence="3 4">
    <name type="scientific">Pseudooceanicola antarcticus</name>
    <dbReference type="NCBI Taxonomy" id="1247613"/>
    <lineage>
        <taxon>Bacteria</taxon>
        <taxon>Pseudomonadati</taxon>
        <taxon>Pseudomonadota</taxon>
        <taxon>Alphaproteobacteria</taxon>
        <taxon>Rhodobacterales</taxon>
        <taxon>Paracoccaceae</taxon>
        <taxon>Pseudooceanicola</taxon>
    </lineage>
</organism>
<protein>
    <submittedName>
        <fullName evidence="3">Uncharacterized protein</fullName>
    </submittedName>
</protein>
<keyword evidence="5" id="KW-1185">Reference proteome</keyword>
<dbReference type="RefSeq" id="WP_097145868.1">
    <property type="nucleotide sequence ID" value="NZ_OBEA01000003.1"/>
</dbReference>
<proteinExistence type="predicted"/>
<sequence>MTTLADPHTAPRRLYHFIPLIGWMLRDLERDFRGHIGYAALIVLTAMVLALKTWGLVALGLAALATVPVMFVVLILLTRG</sequence>